<feature type="compositionally biased region" description="Polar residues" evidence="1">
    <location>
        <begin position="173"/>
        <end position="188"/>
    </location>
</feature>
<feature type="compositionally biased region" description="Polar residues" evidence="1">
    <location>
        <begin position="487"/>
        <end position="499"/>
    </location>
</feature>
<evidence type="ECO:0000256" key="1">
    <source>
        <dbReference type="SAM" id="MobiDB-lite"/>
    </source>
</evidence>
<dbReference type="PANTHER" id="PTHR14583:SF0">
    <property type="entry name" value="BREAK REPAIR MEIOTIC RECOMBINASE RECRUITMENT FACTOR 1"/>
    <property type="match status" value="1"/>
</dbReference>
<dbReference type="Proteomes" id="UP000694923">
    <property type="component" value="Unplaced"/>
</dbReference>
<sequence>MTKRKKVRTSGEGIRPPKPTKNPRQGDSDGGPQSSELGGSHHPEEPEGRSGRASSAEQSREELGQAVSSSPDEEIGASSRLLGQREKESAPFPPSQSSVGRFVPQFAKPRKTVARKAETREEDPSNGAISPETLPEPGAQQAGSQLLEESPGLALQEARELGDQEQADDTHPEQSSWNLVRPVSSSWDPQPMVSPEGGTAPSASEGASQYPLLEQGTNRDGGNLGNSRPETERAGVEGNHGQKGHLLRSDASGKEKDRGVPQEGGAQGRAGADLPGGPWEEEDGVPASAPTLVPAQGLGPATGCPEPGSLAQGPPNPRHMPSGTGGEAEQSRSSQGCFSLGAAVIADMSIDPPELEQRTPEVARPDGQTNTRSSASPARKASDGGHSRETTGGRGAPTWGDEPPGNLPVGLTASLALTHRNREPSLGAGVSGHLAPETGPGVDQKQVPGPDQEATKLGSQSHEQVPEGLGLFLRTSVLPEHREATVDPSQETWACQGSATPAEPAGQPEYPPDSADQAIWGGSSAVEFDFLPESQIRDALDAPDFEAPLEQLFPAGSRLDPCCPGPHPHANGDPLPVAETQLRTHVEIKACEACRMEDATDTVRGLVIELSNLNRLIMSTHRDLEAFKRLNYRKAKPAGKGPLPFPSKGAGSLPRGEQSWSDL</sequence>
<feature type="compositionally biased region" description="Basic and acidic residues" evidence="1">
    <location>
        <begin position="380"/>
        <end position="391"/>
    </location>
</feature>
<dbReference type="Pfam" id="PF15710">
    <property type="entry name" value="Brme1"/>
    <property type="match status" value="1"/>
</dbReference>
<dbReference type="InterPro" id="IPR031441">
    <property type="entry name" value="Brme1"/>
</dbReference>
<dbReference type="PANTHER" id="PTHR14583">
    <property type="entry name" value="UNCHARACTERIZED PROTEIN C19ORF57 FAMILY MEMBER"/>
    <property type="match status" value="1"/>
</dbReference>
<gene>
    <name evidence="3" type="primary">LOC103585147</name>
</gene>
<feature type="region of interest" description="Disordered" evidence="1">
    <location>
        <begin position="1"/>
        <end position="517"/>
    </location>
</feature>
<evidence type="ECO:0000313" key="3">
    <source>
        <dbReference type="RefSeq" id="XP_008564261.1"/>
    </source>
</evidence>
<feature type="compositionally biased region" description="Basic and acidic residues" evidence="1">
    <location>
        <begin position="157"/>
        <end position="172"/>
    </location>
</feature>
<feature type="compositionally biased region" description="Basic and acidic residues" evidence="1">
    <location>
        <begin position="247"/>
        <end position="260"/>
    </location>
</feature>
<organism evidence="2 3">
    <name type="scientific">Galeopterus variegatus</name>
    <name type="common">Malayan flying lemur</name>
    <name type="synonym">Cynocephalus variegatus</name>
    <dbReference type="NCBI Taxonomy" id="482537"/>
    <lineage>
        <taxon>Eukaryota</taxon>
        <taxon>Metazoa</taxon>
        <taxon>Chordata</taxon>
        <taxon>Craniata</taxon>
        <taxon>Vertebrata</taxon>
        <taxon>Euteleostomi</taxon>
        <taxon>Mammalia</taxon>
        <taxon>Eutheria</taxon>
        <taxon>Euarchontoglires</taxon>
        <taxon>Dermoptera</taxon>
        <taxon>Cynocephalidae</taxon>
        <taxon>Galeopterus</taxon>
    </lineage>
</organism>
<reference evidence="3" key="1">
    <citation type="submission" date="2025-08" db="UniProtKB">
        <authorList>
            <consortium name="RefSeq"/>
        </authorList>
    </citation>
    <scope>IDENTIFICATION</scope>
</reference>
<feature type="compositionally biased region" description="Basic and acidic residues" evidence="1">
    <location>
        <begin position="355"/>
        <end position="364"/>
    </location>
</feature>
<feature type="compositionally biased region" description="Basic and acidic residues" evidence="1">
    <location>
        <begin position="39"/>
        <end position="50"/>
    </location>
</feature>
<evidence type="ECO:0000313" key="2">
    <source>
        <dbReference type="Proteomes" id="UP000694923"/>
    </source>
</evidence>
<dbReference type="RefSeq" id="XP_008564261.1">
    <property type="nucleotide sequence ID" value="XM_008566039.1"/>
</dbReference>
<feature type="compositionally biased region" description="Polar residues" evidence="1">
    <location>
        <begin position="215"/>
        <end position="228"/>
    </location>
</feature>
<dbReference type="GeneID" id="103585147"/>
<feature type="region of interest" description="Disordered" evidence="1">
    <location>
        <begin position="636"/>
        <end position="663"/>
    </location>
</feature>
<accession>A0ABM0Q7C0</accession>
<name>A0ABM0Q7C0_GALVR</name>
<keyword evidence="2" id="KW-1185">Reference proteome</keyword>
<proteinExistence type="predicted"/>
<protein>
    <submittedName>
        <fullName evidence="3">Uncharacterized protein C19orf57 homolog</fullName>
    </submittedName>
</protein>
<feature type="compositionally biased region" description="Polar residues" evidence="1">
    <location>
        <begin position="367"/>
        <end position="376"/>
    </location>
</feature>